<sequence>MKLGLLGSAETHRDTRWAHNWAFAVREAQAGEFEFSEKRRDAFLDGVAVRDRPIIAENLINPMLIILLIPYLFSRVTSDYSSPLSPANHLQTSGKPFGGLREPIGGIWELGVNKEAPTITLHELKLLWRPFQPAQSLISAIQGVIRCVIEDVLHNLGWLIMSRMKSFYMTKSYDPGHVTPTWTDTTSGNLGGPKQEEAFQTLKQKLCDAPVLTLPDGNDDFVVYCDASNLGLGCVLMQRGKVVTYASRQLKIHEKNYTTHDLELGAVVFALKIWRHYLYGTKCVVFTDHKSLQHILNQKELNMRQRRWVELLNDYDCEIRYHPGKANVVADALSRKSQVQIHSVRVHSSLRNDVLCNIRPRLSPILSALPTRSSRFCLRLPGQLSRKRVGDVRGWLLLMRQESLLFTADVGLPRMLHTPPLRDSSSSMREVTHPWIAPARARLTVEFSCAPQLAKPKTRW</sequence>
<dbReference type="PANTHER" id="PTHR34072:SF52">
    <property type="entry name" value="RIBONUCLEASE H"/>
    <property type="match status" value="1"/>
</dbReference>
<evidence type="ECO:0000256" key="1">
    <source>
        <dbReference type="ARBA" id="ARBA00022679"/>
    </source>
</evidence>
<evidence type="ECO:0000259" key="7">
    <source>
        <dbReference type="Pfam" id="PF17917"/>
    </source>
</evidence>
<dbReference type="GO" id="GO:0003676">
    <property type="term" value="F:nucleic acid binding"/>
    <property type="evidence" value="ECO:0007669"/>
    <property type="project" value="InterPro"/>
</dbReference>
<keyword evidence="3" id="KW-0540">Nuclease</keyword>
<dbReference type="GO" id="GO:0003964">
    <property type="term" value="F:RNA-directed DNA polymerase activity"/>
    <property type="evidence" value="ECO:0007669"/>
    <property type="project" value="UniProtKB-KW"/>
</dbReference>
<dbReference type="InterPro" id="IPR043502">
    <property type="entry name" value="DNA/RNA_pol_sf"/>
</dbReference>
<dbReference type="Gene3D" id="3.30.420.10">
    <property type="entry name" value="Ribonuclease H-like superfamily/Ribonuclease H"/>
    <property type="match status" value="1"/>
</dbReference>
<keyword evidence="2" id="KW-0548">Nucleotidyltransferase</keyword>
<dbReference type="SUPFAM" id="SSF56672">
    <property type="entry name" value="DNA/RNA polymerases"/>
    <property type="match status" value="1"/>
</dbReference>
<keyword evidence="6" id="KW-0695">RNA-directed DNA polymerase</keyword>
<dbReference type="InterPro" id="IPR041373">
    <property type="entry name" value="RT_RNaseH"/>
</dbReference>
<comment type="caution">
    <text evidence="8">The sequence shown here is derived from an EMBL/GenBank/DDBJ whole genome shotgun (WGS) entry which is preliminary data.</text>
</comment>
<keyword evidence="4" id="KW-0255">Endonuclease</keyword>
<evidence type="ECO:0000256" key="3">
    <source>
        <dbReference type="ARBA" id="ARBA00022722"/>
    </source>
</evidence>
<feature type="domain" description="Reverse transcriptase RNase H-like" evidence="7">
    <location>
        <begin position="218"/>
        <end position="315"/>
    </location>
</feature>
<dbReference type="Pfam" id="PF17917">
    <property type="entry name" value="RT_RNaseH"/>
    <property type="match status" value="1"/>
</dbReference>
<dbReference type="Proteomes" id="UP000326396">
    <property type="component" value="Linkage Group LG5"/>
</dbReference>
<keyword evidence="9" id="KW-1185">Reference proteome</keyword>
<proteinExistence type="predicted"/>
<keyword evidence="5" id="KW-0378">Hydrolase</keyword>
<dbReference type="EMBL" id="SZYD01000015">
    <property type="protein sequence ID" value="KAD3641160.1"/>
    <property type="molecule type" value="Genomic_DNA"/>
</dbReference>
<dbReference type="AlphaFoldDB" id="A0A5N6MLM9"/>
<keyword evidence="1" id="KW-0808">Transferase</keyword>
<accession>A0A5N6MLM9</accession>
<protein>
    <recommendedName>
        <fullName evidence="7">Reverse transcriptase RNase H-like domain-containing protein</fullName>
    </recommendedName>
</protein>
<dbReference type="GO" id="GO:0016787">
    <property type="term" value="F:hydrolase activity"/>
    <property type="evidence" value="ECO:0007669"/>
    <property type="project" value="UniProtKB-KW"/>
</dbReference>
<reference evidence="8 9" key="1">
    <citation type="submission" date="2019-05" db="EMBL/GenBank/DDBJ databases">
        <title>Mikania micrantha, genome provides insights into the molecular mechanism of rapid growth.</title>
        <authorList>
            <person name="Liu B."/>
        </authorList>
    </citation>
    <scope>NUCLEOTIDE SEQUENCE [LARGE SCALE GENOMIC DNA]</scope>
    <source>
        <strain evidence="8">NLD-2019</strain>
        <tissue evidence="8">Leaf</tissue>
    </source>
</reference>
<evidence type="ECO:0000256" key="6">
    <source>
        <dbReference type="ARBA" id="ARBA00022918"/>
    </source>
</evidence>
<evidence type="ECO:0000313" key="9">
    <source>
        <dbReference type="Proteomes" id="UP000326396"/>
    </source>
</evidence>
<name>A0A5N6MLM9_9ASTR</name>
<gene>
    <name evidence="8" type="ORF">E3N88_30384</name>
</gene>
<dbReference type="PANTHER" id="PTHR34072">
    <property type="entry name" value="ENZYMATIC POLYPROTEIN-RELATED"/>
    <property type="match status" value="1"/>
</dbReference>
<dbReference type="FunFam" id="3.10.20.370:FF:000001">
    <property type="entry name" value="Retrovirus-related Pol polyprotein from transposon 17.6-like protein"/>
    <property type="match status" value="1"/>
</dbReference>
<evidence type="ECO:0000256" key="4">
    <source>
        <dbReference type="ARBA" id="ARBA00022759"/>
    </source>
</evidence>
<evidence type="ECO:0000313" key="8">
    <source>
        <dbReference type="EMBL" id="KAD3641160.1"/>
    </source>
</evidence>
<dbReference type="GO" id="GO:0004519">
    <property type="term" value="F:endonuclease activity"/>
    <property type="evidence" value="ECO:0007669"/>
    <property type="project" value="UniProtKB-KW"/>
</dbReference>
<evidence type="ECO:0000256" key="5">
    <source>
        <dbReference type="ARBA" id="ARBA00022801"/>
    </source>
</evidence>
<dbReference type="OrthoDB" id="415724at2759"/>
<dbReference type="CDD" id="cd09274">
    <property type="entry name" value="RNase_HI_RT_Ty3"/>
    <property type="match status" value="1"/>
</dbReference>
<dbReference type="InterPro" id="IPR036397">
    <property type="entry name" value="RNaseH_sf"/>
</dbReference>
<organism evidence="8 9">
    <name type="scientific">Mikania micrantha</name>
    <name type="common">bitter vine</name>
    <dbReference type="NCBI Taxonomy" id="192012"/>
    <lineage>
        <taxon>Eukaryota</taxon>
        <taxon>Viridiplantae</taxon>
        <taxon>Streptophyta</taxon>
        <taxon>Embryophyta</taxon>
        <taxon>Tracheophyta</taxon>
        <taxon>Spermatophyta</taxon>
        <taxon>Magnoliopsida</taxon>
        <taxon>eudicotyledons</taxon>
        <taxon>Gunneridae</taxon>
        <taxon>Pentapetalae</taxon>
        <taxon>asterids</taxon>
        <taxon>campanulids</taxon>
        <taxon>Asterales</taxon>
        <taxon>Asteraceae</taxon>
        <taxon>Asteroideae</taxon>
        <taxon>Heliantheae alliance</taxon>
        <taxon>Eupatorieae</taxon>
        <taxon>Mikania</taxon>
    </lineage>
</organism>
<evidence type="ECO:0000256" key="2">
    <source>
        <dbReference type="ARBA" id="ARBA00022695"/>
    </source>
</evidence>